<keyword evidence="3" id="KW-0235">DNA replication</keyword>
<dbReference type="InterPro" id="IPR022880">
    <property type="entry name" value="DNApol_IV"/>
</dbReference>
<dbReference type="STRING" id="1702221.AALO17_12420"/>
<dbReference type="GO" id="GO:0005829">
    <property type="term" value="C:cytosol"/>
    <property type="evidence" value="ECO:0007669"/>
    <property type="project" value="TreeGrafter"/>
</dbReference>
<organism evidence="6 7">
    <name type="scientific">Faecalibaculum rodentium</name>
    <dbReference type="NCBI Taxonomy" id="1702221"/>
    <lineage>
        <taxon>Bacteria</taxon>
        <taxon>Bacillati</taxon>
        <taxon>Bacillota</taxon>
        <taxon>Erysipelotrichia</taxon>
        <taxon>Erysipelotrichales</taxon>
        <taxon>Erysipelotrichaceae</taxon>
        <taxon>Faecalibaculum</taxon>
    </lineage>
</organism>
<keyword evidence="3 6" id="KW-0808">Transferase</keyword>
<comment type="cofactor">
    <cofactor evidence="3">
        <name>Mg(2+)</name>
        <dbReference type="ChEBI" id="CHEBI:18420"/>
    </cofactor>
    <text evidence="3">Binds 2 magnesium ions per subunit.</text>
</comment>
<dbReference type="PANTHER" id="PTHR11076:SF33">
    <property type="entry name" value="DNA POLYMERASE KAPPA"/>
    <property type="match status" value="1"/>
</dbReference>
<comment type="subcellular location">
    <subcellularLocation>
        <location evidence="3">Cytoplasm</location>
    </subcellularLocation>
</comment>
<dbReference type="InterPro" id="IPR017961">
    <property type="entry name" value="DNA_pol_Y-fam_little_finger"/>
</dbReference>
<feature type="domain" description="UmuC" evidence="5">
    <location>
        <begin position="5"/>
        <end position="185"/>
    </location>
</feature>
<dbReference type="InterPro" id="IPR036775">
    <property type="entry name" value="DNA_pol_Y-fam_lit_finger_sf"/>
</dbReference>
<evidence type="ECO:0000313" key="6">
    <source>
        <dbReference type="EMBL" id="AMK54376.1"/>
    </source>
</evidence>
<dbReference type="InterPro" id="IPR001126">
    <property type="entry name" value="UmuC"/>
</dbReference>
<proteinExistence type="inferred from homology"/>
<dbReference type="InterPro" id="IPR024728">
    <property type="entry name" value="PolY_HhH_motif"/>
</dbReference>
<dbReference type="InterPro" id="IPR050116">
    <property type="entry name" value="DNA_polymerase-Y"/>
</dbReference>
<feature type="binding site" evidence="3">
    <location>
        <position position="9"/>
    </location>
    <ligand>
        <name>Mg(2+)</name>
        <dbReference type="ChEBI" id="CHEBI:18420"/>
    </ligand>
</feature>
<keyword evidence="7" id="KW-1185">Reference proteome</keyword>
<evidence type="ECO:0000259" key="5">
    <source>
        <dbReference type="PROSITE" id="PS50173"/>
    </source>
</evidence>
<feature type="compositionally biased region" description="Basic and acidic residues" evidence="4">
    <location>
        <begin position="399"/>
        <end position="416"/>
    </location>
</feature>
<dbReference type="SUPFAM" id="SSF56672">
    <property type="entry name" value="DNA/RNA polymerases"/>
    <property type="match status" value="1"/>
</dbReference>
<dbReference type="PANTHER" id="PTHR11076">
    <property type="entry name" value="DNA REPAIR POLYMERASE UMUC / TRANSFERASE FAMILY MEMBER"/>
    <property type="match status" value="1"/>
</dbReference>
<dbReference type="GO" id="GO:0006281">
    <property type="term" value="P:DNA repair"/>
    <property type="evidence" value="ECO:0007669"/>
    <property type="project" value="UniProtKB-UniRule"/>
</dbReference>
<dbReference type="GO" id="GO:0003684">
    <property type="term" value="F:damaged DNA binding"/>
    <property type="evidence" value="ECO:0007669"/>
    <property type="project" value="InterPro"/>
</dbReference>
<reference evidence="6 7" key="1">
    <citation type="journal article" date="2016" name="Gut Pathog.">
        <title>Whole genome sequencing of "Faecalibaculum rodentium" ALO17, isolated from C57BL/6J laboratory mouse feces.</title>
        <authorList>
            <person name="Lim S."/>
            <person name="Chang D.H."/>
            <person name="Ahn S."/>
            <person name="Kim B.C."/>
        </authorList>
    </citation>
    <scope>NUCLEOTIDE SEQUENCE [LARGE SCALE GENOMIC DNA]</scope>
    <source>
        <strain evidence="6 7">Alo17</strain>
    </source>
</reference>
<dbReference type="GO" id="GO:0009432">
    <property type="term" value="P:SOS response"/>
    <property type="evidence" value="ECO:0007669"/>
    <property type="project" value="TreeGrafter"/>
</dbReference>
<dbReference type="Gene3D" id="3.30.70.270">
    <property type="match status" value="1"/>
</dbReference>
<dbReference type="HAMAP" id="MF_01113">
    <property type="entry name" value="DNApol_IV"/>
    <property type="match status" value="1"/>
</dbReference>
<feature type="active site" evidence="3">
    <location>
        <position position="104"/>
    </location>
</feature>
<dbReference type="Gene3D" id="3.30.1490.100">
    <property type="entry name" value="DNA polymerase, Y-family, little finger domain"/>
    <property type="match status" value="1"/>
</dbReference>
<comment type="similarity">
    <text evidence="1 3">Belongs to the DNA polymerase type-Y family.</text>
</comment>
<dbReference type="GO" id="GO:0003887">
    <property type="term" value="F:DNA-directed DNA polymerase activity"/>
    <property type="evidence" value="ECO:0007669"/>
    <property type="project" value="UniProtKB-UniRule"/>
</dbReference>
<dbReference type="GO" id="GO:0000287">
    <property type="term" value="F:magnesium ion binding"/>
    <property type="evidence" value="ECO:0007669"/>
    <property type="project" value="UniProtKB-UniRule"/>
</dbReference>
<evidence type="ECO:0000256" key="2">
    <source>
        <dbReference type="ARBA" id="ARBA00022457"/>
    </source>
</evidence>
<sequence>MARVLFHIDLNAFFASAEELRHPEYKERPMAVGSLSSRGVLSTANYAARALGIHSAMPVFQARQLDPDLIIVPGDHAYYRRLSGEFFRILRRFSPMLEPVSIDECFLDVTDPIRRYKRPLDLAVAIQTAVYEELGLKCSIGVAPNRFLAKMASDMRKPMGITVLRKSEVPAKLWPLDISDMVGIGKKTVPLLKKAGVDTIGDLADPENEEAVRRILGKNALSMIRKARGNGPDKLEFSSTHKSVSVSRTLTVDIYTLEESLSFARDLCRELVRRLQKEGQKGMLISVVFRDVDFRNKVRSRTLEEYTDQFEPVFETVQSIIEQNFEPEGYRHMGVSMGSLQDADKILMQPTIFEPVQDTARDVVNLLNRKFDQSVFTTAGDLLKQREEKGAQPGSAGVAEREQTVSVGDRPDHRDQTGPVEMQGGTEND</sequence>
<dbReference type="RefSeq" id="WP_082743265.1">
    <property type="nucleotide sequence ID" value="NZ_CAMTBT010000001.1"/>
</dbReference>
<protein>
    <recommendedName>
        <fullName evidence="3">DNA polymerase IV</fullName>
        <shortName evidence="3">Pol IV</shortName>
        <ecNumber evidence="3">2.7.7.7</ecNumber>
    </recommendedName>
</protein>
<keyword evidence="3" id="KW-0238">DNA-binding</keyword>
<dbReference type="NCBIfam" id="NF002677">
    <property type="entry name" value="PRK02406.1"/>
    <property type="match status" value="1"/>
</dbReference>
<accession>A0A140DUP9</accession>
<dbReference type="OrthoDB" id="9808813at2"/>
<dbReference type="EC" id="2.7.7.7" evidence="3"/>
<comment type="function">
    <text evidence="3">Poorly processive, error-prone DNA polymerase involved in untargeted mutagenesis. Copies undamaged DNA at stalled replication forks, which arise in vivo from mismatched or misaligned primer ends. These misaligned primers can be extended by PolIV. Exhibits no 3'-5' exonuclease (proofreading) activity. May be involved in translesional synthesis, in conjunction with the beta clamp from PolIII.</text>
</comment>
<dbReference type="GeneID" id="78477973"/>
<dbReference type="Gene3D" id="1.10.150.20">
    <property type="entry name" value="5' to 3' exonuclease, C-terminal subdomain"/>
    <property type="match status" value="1"/>
</dbReference>
<keyword evidence="3" id="KW-0227">DNA damage</keyword>
<dbReference type="Gene3D" id="3.40.1170.60">
    <property type="match status" value="1"/>
</dbReference>
<evidence type="ECO:0000313" key="7">
    <source>
        <dbReference type="Proteomes" id="UP000069771"/>
    </source>
</evidence>
<dbReference type="Pfam" id="PF11798">
    <property type="entry name" value="IMS_HHH"/>
    <property type="match status" value="1"/>
</dbReference>
<keyword evidence="3" id="KW-0460">Magnesium</keyword>
<evidence type="ECO:0000256" key="4">
    <source>
        <dbReference type="SAM" id="MobiDB-lite"/>
    </source>
</evidence>
<keyword evidence="2 3" id="KW-0515">Mutator protein</keyword>
<keyword evidence="3" id="KW-0239">DNA-directed DNA polymerase</keyword>
<dbReference type="InterPro" id="IPR043128">
    <property type="entry name" value="Rev_trsase/Diguanyl_cyclase"/>
</dbReference>
<gene>
    <name evidence="3" type="primary">dinB</name>
    <name evidence="6" type="ORF">AALO17_12420</name>
</gene>
<keyword evidence="3" id="KW-0963">Cytoplasm</keyword>
<comment type="catalytic activity">
    <reaction evidence="3">
        <text>DNA(n) + a 2'-deoxyribonucleoside 5'-triphosphate = DNA(n+1) + diphosphate</text>
        <dbReference type="Rhea" id="RHEA:22508"/>
        <dbReference type="Rhea" id="RHEA-COMP:17339"/>
        <dbReference type="Rhea" id="RHEA-COMP:17340"/>
        <dbReference type="ChEBI" id="CHEBI:33019"/>
        <dbReference type="ChEBI" id="CHEBI:61560"/>
        <dbReference type="ChEBI" id="CHEBI:173112"/>
        <dbReference type="EC" id="2.7.7.7"/>
    </reaction>
</comment>
<dbReference type="GO" id="GO:0042276">
    <property type="term" value="P:error-prone translesion synthesis"/>
    <property type="evidence" value="ECO:0007669"/>
    <property type="project" value="TreeGrafter"/>
</dbReference>
<dbReference type="CDD" id="cd03586">
    <property type="entry name" value="PolY_Pol_IV_kappa"/>
    <property type="match status" value="1"/>
</dbReference>
<dbReference type="InterPro" id="IPR043502">
    <property type="entry name" value="DNA/RNA_pol_sf"/>
</dbReference>
<feature type="binding site" evidence="3">
    <location>
        <position position="103"/>
    </location>
    <ligand>
        <name>Mg(2+)</name>
        <dbReference type="ChEBI" id="CHEBI:18420"/>
    </ligand>
</feature>
<keyword evidence="3 6" id="KW-0548">Nucleotidyltransferase</keyword>
<dbReference type="EMBL" id="CP011391">
    <property type="protein sequence ID" value="AMK54376.1"/>
    <property type="molecule type" value="Genomic_DNA"/>
</dbReference>
<dbReference type="SUPFAM" id="SSF100879">
    <property type="entry name" value="Lesion bypass DNA polymerase (Y-family), little finger domain"/>
    <property type="match status" value="1"/>
</dbReference>
<comment type="subunit">
    <text evidence="3">Monomer.</text>
</comment>
<feature type="region of interest" description="Disordered" evidence="4">
    <location>
        <begin position="386"/>
        <end position="429"/>
    </location>
</feature>
<dbReference type="PROSITE" id="PS50173">
    <property type="entry name" value="UMUC"/>
    <property type="match status" value="1"/>
</dbReference>
<evidence type="ECO:0000256" key="1">
    <source>
        <dbReference type="ARBA" id="ARBA00010945"/>
    </source>
</evidence>
<dbReference type="Proteomes" id="UP000069771">
    <property type="component" value="Chromosome"/>
</dbReference>
<dbReference type="PATRIC" id="fig|1702221.3.peg.1196"/>
<keyword evidence="3" id="KW-0479">Metal-binding</keyword>
<dbReference type="KEGG" id="fro:AALO17_12420"/>
<evidence type="ECO:0000256" key="3">
    <source>
        <dbReference type="HAMAP-Rule" id="MF_01113"/>
    </source>
</evidence>
<dbReference type="Pfam" id="PF00817">
    <property type="entry name" value="IMS"/>
    <property type="match status" value="1"/>
</dbReference>
<dbReference type="Pfam" id="PF11799">
    <property type="entry name" value="IMS_C"/>
    <property type="match status" value="1"/>
</dbReference>
<name>A0A140DUP9_9FIRM</name>
<keyword evidence="3" id="KW-0234">DNA repair</keyword>
<dbReference type="GO" id="GO:0006261">
    <property type="term" value="P:DNA-templated DNA replication"/>
    <property type="evidence" value="ECO:0007669"/>
    <property type="project" value="UniProtKB-UniRule"/>
</dbReference>
<dbReference type="AlphaFoldDB" id="A0A140DUP9"/>
<feature type="site" description="Substrate discrimination" evidence="3">
    <location>
        <position position="14"/>
    </location>
</feature>